<keyword evidence="2" id="KW-0732">Signal</keyword>
<dbReference type="PATRIC" id="fig|1280947.3.peg.929"/>
<dbReference type="AlphaFoldDB" id="A0A062UKA1"/>
<protein>
    <recommendedName>
        <fullName evidence="5">Lipoprotein</fullName>
    </recommendedName>
</protein>
<gene>
    <name evidence="3" type="ORF">HY30_12995</name>
</gene>
<dbReference type="eggNOG" id="ENOG502ZPTR">
    <property type="taxonomic scope" value="Bacteria"/>
</dbReference>
<keyword evidence="4" id="KW-1185">Reference proteome</keyword>
<evidence type="ECO:0000256" key="1">
    <source>
        <dbReference type="SAM" id="MobiDB-lite"/>
    </source>
</evidence>
<reference evidence="3 4" key="1">
    <citation type="journal article" date="2014" name="Antonie Van Leeuwenhoek">
        <title>Hyphomonas beringensis sp. nov. and Hyphomonas chukchiensis sp. nov., isolated from surface seawater of the Bering Sea and Chukchi Sea.</title>
        <authorList>
            <person name="Li C."/>
            <person name="Lai Q."/>
            <person name="Li G."/>
            <person name="Dong C."/>
            <person name="Wang J."/>
            <person name="Liao Y."/>
            <person name="Shao Z."/>
        </authorList>
    </citation>
    <scope>NUCLEOTIDE SEQUENCE [LARGE SCALE GENOMIC DNA]</scope>
    <source>
        <strain evidence="3 4">BH-BN04-4</strain>
    </source>
</reference>
<comment type="caution">
    <text evidence="3">The sequence shown here is derived from an EMBL/GenBank/DDBJ whole genome shotgun (WGS) entry which is preliminary data.</text>
</comment>
<evidence type="ECO:0008006" key="5">
    <source>
        <dbReference type="Google" id="ProtNLM"/>
    </source>
</evidence>
<dbReference type="RefSeq" id="WP_034737630.1">
    <property type="nucleotide sequence ID" value="NZ_AWFG01000012.1"/>
</dbReference>
<proteinExistence type="predicted"/>
<name>A0A062UKA1_9PROT</name>
<evidence type="ECO:0000313" key="4">
    <source>
        <dbReference type="Proteomes" id="UP000027190"/>
    </source>
</evidence>
<dbReference type="Proteomes" id="UP000027190">
    <property type="component" value="Unassembled WGS sequence"/>
</dbReference>
<dbReference type="OrthoDB" id="7616366at2"/>
<sequence length="368" mass="40333">MLKAILLGAGALCLTACANHQPTKNAAMSLPGFMNQQDTLEKQRPVLPVTHYVKWYTEDRLQHGIVLDYISGMSQRDYLFEEPNQELFRPMVGDALYQSGLMARTGAGARYALQIEFLDLDTDAFGRNFAGKTDAIYRIVDRRTNEIVYEKTIGSRFVAKYPGLNEDDASFAYDVSAPGVIAATKAFGAFALYEGGMVELWNNNEKLQNFFGGDSIDEVSQAGWNDAYQSYAWVTGISALSGPALVLLGQVNPLNYASLQLEPRGESPSLTKARRGTLSESGLGSRSARKRANELNTHLLAQSLTVFLLDLAEKEDVRLTQLVPCGSSPSDASDIIEAVRQGTRVVSDDCRVYVEPDTSRGVGITAYK</sequence>
<evidence type="ECO:0000256" key="2">
    <source>
        <dbReference type="SAM" id="SignalP"/>
    </source>
</evidence>
<organism evidence="3 4">
    <name type="scientific">Hyphomonas chukchiensis</name>
    <dbReference type="NCBI Taxonomy" id="1280947"/>
    <lineage>
        <taxon>Bacteria</taxon>
        <taxon>Pseudomonadati</taxon>
        <taxon>Pseudomonadota</taxon>
        <taxon>Alphaproteobacteria</taxon>
        <taxon>Hyphomonadales</taxon>
        <taxon>Hyphomonadaceae</taxon>
        <taxon>Hyphomonas</taxon>
    </lineage>
</organism>
<dbReference type="STRING" id="1280947.HY30_12995"/>
<evidence type="ECO:0000313" key="3">
    <source>
        <dbReference type="EMBL" id="KCZ59940.1"/>
    </source>
</evidence>
<feature type="chain" id="PRO_5001615225" description="Lipoprotein" evidence="2">
    <location>
        <begin position="19"/>
        <end position="368"/>
    </location>
</feature>
<dbReference type="EMBL" id="AWFG01000012">
    <property type="protein sequence ID" value="KCZ59940.1"/>
    <property type="molecule type" value="Genomic_DNA"/>
</dbReference>
<feature type="signal peptide" evidence="2">
    <location>
        <begin position="1"/>
        <end position="18"/>
    </location>
</feature>
<accession>A0A062UKA1</accession>
<feature type="region of interest" description="Disordered" evidence="1">
    <location>
        <begin position="265"/>
        <end position="287"/>
    </location>
</feature>